<keyword evidence="1" id="KW-1133">Transmembrane helix</keyword>
<protein>
    <submittedName>
        <fullName evidence="2">Uncharacterized protein</fullName>
    </submittedName>
</protein>
<keyword evidence="3" id="KW-1185">Reference proteome</keyword>
<sequence>MQFMKRRSHVTCVFFPTAYVCLSSNIFGSVFIVYKCRAGLVVRCRPRRRRVPGSKPDSIEDPSCLGPFHAKSYVYASYVWGQTSSACCCAKFREGVANSGAVLYLTWAPNIYDY</sequence>
<proteinExistence type="predicted"/>
<comment type="caution">
    <text evidence="2">The sequence shown here is derived from an EMBL/GenBank/DDBJ whole genome shotgun (WGS) entry which is preliminary data.</text>
</comment>
<evidence type="ECO:0000313" key="3">
    <source>
        <dbReference type="Proteomes" id="UP000499080"/>
    </source>
</evidence>
<keyword evidence="1" id="KW-0472">Membrane</keyword>
<name>A0A4Y2AA94_ARAVE</name>
<dbReference type="AlphaFoldDB" id="A0A4Y2AA94"/>
<evidence type="ECO:0000256" key="1">
    <source>
        <dbReference type="SAM" id="Phobius"/>
    </source>
</evidence>
<dbReference type="Proteomes" id="UP000499080">
    <property type="component" value="Unassembled WGS sequence"/>
</dbReference>
<accession>A0A4Y2AA94</accession>
<feature type="transmembrane region" description="Helical" evidence="1">
    <location>
        <begin position="12"/>
        <end position="34"/>
    </location>
</feature>
<keyword evidence="1" id="KW-0812">Transmembrane</keyword>
<evidence type="ECO:0000313" key="2">
    <source>
        <dbReference type="EMBL" id="GBL76722.1"/>
    </source>
</evidence>
<reference evidence="2 3" key="1">
    <citation type="journal article" date="2019" name="Sci. Rep.">
        <title>Orb-weaving spider Araneus ventricosus genome elucidates the spidroin gene catalogue.</title>
        <authorList>
            <person name="Kono N."/>
            <person name="Nakamura H."/>
            <person name="Ohtoshi R."/>
            <person name="Moran D.A.P."/>
            <person name="Shinohara A."/>
            <person name="Yoshida Y."/>
            <person name="Fujiwara M."/>
            <person name="Mori M."/>
            <person name="Tomita M."/>
            <person name="Arakawa K."/>
        </authorList>
    </citation>
    <scope>NUCLEOTIDE SEQUENCE [LARGE SCALE GENOMIC DNA]</scope>
</reference>
<gene>
    <name evidence="2" type="ORF">AVEN_53406_1</name>
</gene>
<organism evidence="2 3">
    <name type="scientific">Araneus ventricosus</name>
    <name type="common">Orbweaver spider</name>
    <name type="synonym">Epeira ventricosa</name>
    <dbReference type="NCBI Taxonomy" id="182803"/>
    <lineage>
        <taxon>Eukaryota</taxon>
        <taxon>Metazoa</taxon>
        <taxon>Ecdysozoa</taxon>
        <taxon>Arthropoda</taxon>
        <taxon>Chelicerata</taxon>
        <taxon>Arachnida</taxon>
        <taxon>Araneae</taxon>
        <taxon>Araneomorphae</taxon>
        <taxon>Entelegynae</taxon>
        <taxon>Araneoidea</taxon>
        <taxon>Araneidae</taxon>
        <taxon>Araneus</taxon>
    </lineage>
</organism>
<dbReference type="EMBL" id="BGPR01000010">
    <property type="protein sequence ID" value="GBL76722.1"/>
    <property type="molecule type" value="Genomic_DNA"/>
</dbReference>